<dbReference type="GO" id="GO:0016747">
    <property type="term" value="F:acyltransferase activity, transferring groups other than amino-acyl groups"/>
    <property type="evidence" value="ECO:0007669"/>
    <property type="project" value="InterPro"/>
</dbReference>
<feature type="domain" description="N-acetyltransferase" evidence="1">
    <location>
        <begin position="21"/>
        <end position="68"/>
    </location>
</feature>
<dbReference type="Proteomes" id="UP000069771">
    <property type="component" value="Chromosome"/>
</dbReference>
<dbReference type="STRING" id="1702221.AALO17_07810"/>
<dbReference type="AlphaFoldDB" id="A0A140DTD8"/>
<proteinExistence type="predicted"/>
<organism evidence="2 3">
    <name type="scientific">Faecalibaculum rodentium</name>
    <dbReference type="NCBI Taxonomy" id="1702221"/>
    <lineage>
        <taxon>Bacteria</taxon>
        <taxon>Bacillati</taxon>
        <taxon>Bacillota</taxon>
        <taxon>Erysipelotrichia</taxon>
        <taxon>Erysipelotrichales</taxon>
        <taxon>Erysipelotrichaceae</taxon>
        <taxon>Faecalibaculum</taxon>
    </lineage>
</organism>
<evidence type="ECO:0000313" key="3">
    <source>
        <dbReference type="Proteomes" id="UP000069771"/>
    </source>
</evidence>
<keyword evidence="3" id="KW-1185">Reference proteome</keyword>
<sequence length="84" mass="9361">MIRPEEKIRELCRAVILETDRLVLQPLTLDDRPALCAILQDDRTMIHYGGAFDEAMTDAWLKRRWTGMKPSGSVSGGSSAKVTA</sequence>
<gene>
    <name evidence="2" type="ORF">AALO17_07810</name>
</gene>
<reference evidence="2 3" key="1">
    <citation type="journal article" date="2016" name="Gut Pathog.">
        <title>Whole genome sequencing of "Faecalibaculum rodentium" ALO17, isolated from C57BL/6J laboratory mouse feces.</title>
        <authorList>
            <person name="Lim S."/>
            <person name="Chang D.H."/>
            <person name="Ahn S."/>
            <person name="Kim B.C."/>
        </authorList>
    </citation>
    <scope>NUCLEOTIDE SEQUENCE [LARGE SCALE GENOMIC DNA]</scope>
    <source>
        <strain evidence="2 3">Alo17</strain>
    </source>
</reference>
<protein>
    <recommendedName>
        <fullName evidence="1">N-acetyltransferase domain-containing protein</fullName>
    </recommendedName>
</protein>
<dbReference type="Pfam" id="PF13302">
    <property type="entry name" value="Acetyltransf_3"/>
    <property type="match status" value="1"/>
</dbReference>
<evidence type="ECO:0000313" key="2">
    <source>
        <dbReference type="EMBL" id="AMK53915.1"/>
    </source>
</evidence>
<dbReference type="EMBL" id="CP011391">
    <property type="protein sequence ID" value="AMK53915.1"/>
    <property type="molecule type" value="Genomic_DNA"/>
</dbReference>
<name>A0A140DTD8_9FIRM</name>
<dbReference type="RefSeq" id="WP_203225841.1">
    <property type="nucleotide sequence ID" value="NZ_CAMTBT010000040.1"/>
</dbReference>
<dbReference type="GeneID" id="78479332"/>
<dbReference type="Gene3D" id="3.40.630.30">
    <property type="match status" value="1"/>
</dbReference>
<evidence type="ECO:0000259" key="1">
    <source>
        <dbReference type="Pfam" id="PF13302"/>
    </source>
</evidence>
<dbReference type="KEGG" id="fro:AALO17_07810"/>
<dbReference type="SUPFAM" id="SSF55729">
    <property type="entry name" value="Acyl-CoA N-acyltransferases (Nat)"/>
    <property type="match status" value="1"/>
</dbReference>
<accession>A0A140DTD8</accession>
<dbReference type="InterPro" id="IPR016181">
    <property type="entry name" value="Acyl_CoA_acyltransferase"/>
</dbReference>
<dbReference type="InterPro" id="IPR000182">
    <property type="entry name" value="GNAT_dom"/>
</dbReference>